<protein>
    <submittedName>
        <fullName evidence="1">Uncharacterized protein</fullName>
    </submittedName>
</protein>
<accession>A0A8S0YV75</accession>
<keyword evidence="3" id="KW-1185">Reference proteome</keyword>
<dbReference type="Proteomes" id="UP000494256">
    <property type="component" value="Unassembled WGS sequence"/>
</dbReference>
<evidence type="ECO:0000313" key="3">
    <source>
        <dbReference type="Proteomes" id="UP000494106"/>
    </source>
</evidence>
<reference evidence="3 4" key="1">
    <citation type="submission" date="2020-04" db="EMBL/GenBank/DDBJ databases">
        <authorList>
            <person name="Wallbank WR R."/>
            <person name="Pardo Diaz C."/>
            <person name="Kozak K."/>
            <person name="Martin S."/>
            <person name="Jiggins C."/>
            <person name="Moest M."/>
            <person name="Warren A I."/>
            <person name="Byers J.R.P. K."/>
            <person name="Montejo-Kovacevich G."/>
            <person name="Yen C E."/>
        </authorList>
    </citation>
    <scope>NUCLEOTIDE SEQUENCE [LARGE SCALE GENOMIC DNA]</scope>
</reference>
<proteinExistence type="predicted"/>
<dbReference type="Proteomes" id="UP000494106">
    <property type="component" value="Unassembled WGS sequence"/>
</dbReference>
<gene>
    <name evidence="2" type="ORF">APLA_LOCUS12248</name>
    <name evidence="1" type="ORF">APLA_LOCUS1544</name>
</gene>
<evidence type="ECO:0000313" key="1">
    <source>
        <dbReference type="EMBL" id="CAB3223264.1"/>
    </source>
</evidence>
<name>A0A8S0YV75_ARCPL</name>
<dbReference type="EMBL" id="CADEBC010000135">
    <property type="protein sequence ID" value="CAB3223264.1"/>
    <property type="molecule type" value="Genomic_DNA"/>
</dbReference>
<sequence>MSAAAILLIGAVAFTAFWSAKYIAKLYSYAKQKEGKYFVTHAPPLRMINPTYFPMAWERLRITTTKPNLLEYLE</sequence>
<evidence type="ECO:0000313" key="4">
    <source>
        <dbReference type="Proteomes" id="UP000494256"/>
    </source>
</evidence>
<dbReference type="EMBL" id="CADEBD010000337">
    <property type="protein sequence ID" value="CAB3247960.1"/>
    <property type="molecule type" value="Genomic_DNA"/>
</dbReference>
<comment type="caution">
    <text evidence="1">The sequence shown here is derived from an EMBL/GenBank/DDBJ whole genome shotgun (WGS) entry which is preliminary data.</text>
</comment>
<dbReference type="AlphaFoldDB" id="A0A8S0YV75"/>
<organism evidence="1 3">
    <name type="scientific">Arctia plantaginis</name>
    <name type="common">Wood tiger moth</name>
    <name type="synonym">Phalaena plantaginis</name>
    <dbReference type="NCBI Taxonomy" id="874455"/>
    <lineage>
        <taxon>Eukaryota</taxon>
        <taxon>Metazoa</taxon>
        <taxon>Ecdysozoa</taxon>
        <taxon>Arthropoda</taxon>
        <taxon>Hexapoda</taxon>
        <taxon>Insecta</taxon>
        <taxon>Pterygota</taxon>
        <taxon>Neoptera</taxon>
        <taxon>Endopterygota</taxon>
        <taxon>Lepidoptera</taxon>
        <taxon>Glossata</taxon>
        <taxon>Ditrysia</taxon>
        <taxon>Noctuoidea</taxon>
        <taxon>Erebidae</taxon>
        <taxon>Arctiinae</taxon>
        <taxon>Arctia</taxon>
    </lineage>
</organism>
<evidence type="ECO:0000313" key="2">
    <source>
        <dbReference type="EMBL" id="CAB3247960.1"/>
    </source>
</evidence>